<accession>A0AAX6FB40</accession>
<feature type="region of interest" description="Disordered" evidence="1">
    <location>
        <begin position="263"/>
        <end position="287"/>
    </location>
</feature>
<keyword evidence="2" id="KW-1133">Transmembrane helix</keyword>
<sequence length="324" mass="36934">MDETGPSILFSISGFFTPTVLFVFLNLVIATIALTSRTVRRQNNQEPAADDQALRPGPTGLDRVRSIGLFRFGSRDLPQQSDRDHHTQQTHYHQDPPPSVLERVRSGLFGFGSRDAPQQPESDRRTQQTHYHEDTPPSVLERVRSGLFGLGSRDIPQPEPDQTIHTQTHYHQHAPQQSALERVRSGLFRVGSRDNTPQPETHDIQTETAEPEPEPEHYDMEHHFRRIQSESALPKPFMAEERGTLRKLASALSWRAPDPDALRRRPVAAREEAPPPSAVVEEEEGEEVDARADDFINRFKQQLKLQRLDSILRYKEMLTRGSAR</sequence>
<gene>
    <name evidence="4" type="ORF">M6B38_142595</name>
</gene>
<keyword evidence="5" id="KW-1185">Reference proteome</keyword>
<dbReference type="Pfam" id="PF05553">
    <property type="entry name" value="DUF761"/>
    <property type="match status" value="1"/>
</dbReference>
<feature type="domain" description="DUF4408" evidence="3">
    <location>
        <begin position="6"/>
        <end position="37"/>
    </location>
</feature>
<keyword evidence="4" id="KW-0808">Transferase</keyword>
<dbReference type="GO" id="GO:0016301">
    <property type="term" value="F:kinase activity"/>
    <property type="evidence" value="ECO:0007669"/>
    <property type="project" value="UniProtKB-KW"/>
</dbReference>
<dbReference type="Proteomes" id="UP001140949">
    <property type="component" value="Unassembled WGS sequence"/>
</dbReference>
<dbReference type="InterPro" id="IPR025520">
    <property type="entry name" value="DUF4408"/>
</dbReference>
<keyword evidence="2" id="KW-0812">Transmembrane</keyword>
<dbReference type="PANTHER" id="PTHR33098">
    <property type="entry name" value="COTTON FIBER (DUF761)"/>
    <property type="match status" value="1"/>
</dbReference>
<protein>
    <submittedName>
        <fullName evidence="4">Proline-rich receptor-like protein kinase PERK12</fullName>
    </submittedName>
</protein>
<keyword evidence="4" id="KW-0418">Kinase</keyword>
<dbReference type="InterPro" id="IPR008480">
    <property type="entry name" value="DUF761_pln"/>
</dbReference>
<feature type="compositionally biased region" description="Basic and acidic residues" evidence="1">
    <location>
        <begin position="263"/>
        <end position="273"/>
    </location>
</feature>
<reference evidence="4" key="2">
    <citation type="submission" date="2023-04" db="EMBL/GenBank/DDBJ databases">
        <authorList>
            <person name="Bruccoleri R.E."/>
            <person name="Oakeley E.J."/>
            <person name="Faust A.-M."/>
            <person name="Dessus-Babus S."/>
            <person name="Altorfer M."/>
            <person name="Burckhardt D."/>
            <person name="Oertli M."/>
            <person name="Naumann U."/>
            <person name="Petersen F."/>
            <person name="Wong J."/>
        </authorList>
    </citation>
    <scope>NUCLEOTIDE SEQUENCE</scope>
    <source>
        <strain evidence="4">GSM-AAB239-AS_SAM_17_03QT</strain>
        <tissue evidence="4">Leaf</tissue>
    </source>
</reference>
<dbReference type="Pfam" id="PF14364">
    <property type="entry name" value="DUF4408"/>
    <property type="match status" value="1"/>
</dbReference>
<dbReference type="EMBL" id="JANAVB010030220">
    <property type="protein sequence ID" value="KAJ6813667.1"/>
    <property type="molecule type" value="Genomic_DNA"/>
</dbReference>
<comment type="caution">
    <text evidence="4">The sequence shown here is derived from an EMBL/GenBank/DDBJ whole genome shotgun (WGS) entry which is preliminary data.</text>
</comment>
<evidence type="ECO:0000313" key="4">
    <source>
        <dbReference type="EMBL" id="KAJ6813667.1"/>
    </source>
</evidence>
<feature type="region of interest" description="Disordered" evidence="1">
    <location>
        <begin position="72"/>
        <end position="215"/>
    </location>
</feature>
<keyword evidence="2" id="KW-0472">Membrane</keyword>
<keyword evidence="4" id="KW-0675">Receptor</keyword>
<evidence type="ECO:0000256" key="1">
    <source>
        <dbReference type="SAM" id="MobiDB-lite"/>
    </source>
</evidence>
<evidence type="ECO:0000256" key="2">
    <source>
        <dbReference type="SAM" id="Phobius"/>
    </source>
</evidence>
<reference evidence="4" key="1">
    <citation type="journal article" date="2023" name="GigaByte">
        <title>Genome assembly of the bearded iris, Iris pallida Lam.</title>
        <authorList>
            <person name="Bruccoleri R.E."/>
            <person name="Oakeley E.J."/>
            <person name="Faust A.M.E."/>
            <person name="Altorfer M."/>
            <person name="Dessus-Babus S."/>
            <person name="Burckhardt D."/>
            <person name="Oertli M."/>
            <person name="Naumann U."/>
            <person name="Petersen F."/>
            <person name="Wong J."/>
        </authorList>
    </citation>
    <scope>NUCLEOTIDE SEQUENCE</scope>
    <source>
        <strain evidence="4">GSM-AAB239-AS_SAM_17_03QT</strain>
    </source>
</reference>
<feature type="transmembrane region" description="Helical" evidence="2">
    <location>
        <begin position="12"/>
        <end position="34"/>
    </location>
</feature>
<name>A0AAX6FB40_IRIPA</name>
<evidence type="ECO:0000313" key="5">
    <source>
        <dbReference type="Proteomes" id="UP001140949"/>
    </source>
</evidence>
<feature type="compositionally biased region" description="Basic and acidic residues" evidence="1">
    <location>
        <begin position="121"/>
        <end position="135"/>
    </location>
</feature>
<proteinExistence type="predicted"/>
<dbReference type="AlphaFoldDB" id="A0AAX6FB40"/>
<evidence type="ECO:0000259" key="3">
    <source>
        <dbReference type="Pfam" id="PF14364"/>
    </source>
</evidence>
<organism evidence="4 5">
    <name type="scientific">Iris pallida</name>
    <name type="common">Sweet iris</name>
    <dbReference type="NCBI Taxonomy" id="29817"/>
    <lineage>
        <taxon>Eukaryota</taxon>
        <taxon>Viridiplantae</taxon>
        <taxon>Streptophyta</taxon>
        <taxon>Embryophyta</taxon>
        <taxon>Tracheophyta</taxon>
        <taxon>Spermatophyta</taxon>
        <taxon>Magnoliopsida</taxon>
        <taxon>Liliopsida</taxon>
        <taxon>Asparagales</taxon>
        <taxon>Iridaceae</taxon>
        <taxon>Iridoideae</taxon>
        <taxon>Irideae</taxon>
        <taxon>Iris</taxon>
    </lineage>
</organism>
<dbReference type="PANTHER" id="PTHR33098:SF53">
    <property type="entry name" value="OS05G0540900 PROTEIN"/>
    <property type="match status" value="1"/>
</dbReference>